<gene>
    <name evidence="11" type="ORF">GCM10011387_14090</name>
</gene>
<evidence type="ECO:0000259" key="8">
    <source>
        <dbReference type="PROSITE" id="PS50109"/>
    </source>
</evidence>
<keyword evidence="3" id="KW-0597">Phosphoprotein</keyword>
<dbReference type="Proteomes" id="UP000651668">
    <property type="component" value="Unassembled WGS sequence"/>
</dbReference>
<feature type="domain" description="PAC" evidence="10">
    <location>
        <begin position="272"/>
        <end position="325"/>
    </location>
</feature>
<feature type="domain" description="Histidine kinase" evidence="8">
    <location>
        <begin position="329"/>
        <end position="541"/>
    </location>
</feature>
<dbReference type="PANTHER" id="PTHR45453:SF1">
    <property type="entry name" value="PHOSPHATE REGULON SENSOR PROTEIN PHOR"/>
    <property type="match status" value="1"/>
</dbReference>
<reference evidence="11" key="2">
    <citation type="submission" date="2020-09" db="EMBL/GenBank/DDBJ databases">
        <authorList>
            <person name="Sun Q."/>
            <person name="Zhou Y."/>
        </authorList>
    </citation>
    <scope>NUCLEOTIDE SEQUENCE</scope>
    <source>
        <strain evidence="11">CGMCC 1.15343</strain>
    </source>
</reference>
<dbReference type="SUPFAM" id="SSF47384">
    <property type="entry name" value="Homodimeric domain of signal transducing histidine kinase"/>
    <property type="match status" value="1"/>
</dbReference>
<evidence type="ECO:0000256" key="4">
    <source>
        <dbReference type="ARBA" id="ARBA00022679"/>
    </source>
</evidence>
<dbReference type="EC" id="2.7.13.3" evidence="2"/>
<dbReference type="InterPro" id="IPR000700">
    <property type="entry name" value="PAS-assoc_C"/>
</dbReference>
<dbReference type="NCBIfam" id="TIGR00229">
    <property type="entry name" value="sensory_box"/>
    <property type="match status" value="1"/>
</dbReference>
<evidence type="ECO:0000259" key="9">
    <source>
        <dbReference type="PROSITE" id="PS50112"/>
    </source>
</evidence>
<dbReference type="SUPFAM" id="SSF55781">
    <property type="entry name" value="GAF domain-like"/>
    <property type="match status" value="1"/>
</dbReference>
<dbReference type="InterPro" id="IPR036890">
    <property type="entry name" value="HATPase_C_sf"/>
</dbReference>
<keyword evidence="4" id="KW-0808">Transferase</keyword>
<accession>A0A916U7R2</accession>
<dbReference type="Gene3D" id="3.30.565.10">
    <property type="entry name" value="Histidine kinase-like ATPase, C-terminal domain"/>
    <property type="match status" value="1"/>
</dbReference>
<dbReference type="PROSITE" id="PS50109">
    <property type="entry name" value="HIS_KIN"/>
    <property type="match status" value="1"/>
</dbReference>
<evidence type="ECO:0000313" key="12">
    <source>
        <dbReference type="Proteomes" id="UP000651668"/>
    </source>
</evidence>
<dbReference type="InterPro" id="IPR013767">
    <property type="entry name" value="PAS_fold"/>
</dbReference>
<dbReference type="InterPro" id="IPR029016">
    <property type="entry name" value="GAF-like_dom_sf"/>
</dbReference>
<dbReference type="PROSITE" id="PS50112">
    <property type="entry name" value="PAS"/>
    <property type="match status" value="1"/>
</dbReference>
<reference evidence="11" key="1">
    <citation type="journal article" date="2014" name="Int. J. Syst. Evol. Microbiol.">
        <title>Complete genome sequence of Corynebacterium casei LMG S-19264T (=DSM 44701T), isolated from a smear-ripened cheese.</title>
        <authorList>
            <consortium name="US DOE Joint Genome Institute (JGI-PGF)"/>
            <person name="Walter F."/>
            <person name="Albersmeier A."/>
            <person name="Kalinowski J."/>
            <person name="Ruckert C."/>
        </authorList>
    </citation>
    <scope>NUCLEOTIDE SEQUENCE</scope>
    <source>
        <strain evidence="11">CGMCC 1.15343</strain>
    </source>
</reference>
<dbReference type="PRINTS" id="PR00344">
    <property type="entry name" value="BCTRLSENSOR"/>
</dbReference>
<keyword evidence="5" id="KW-0418">Kinase</keyword>
<dbReference type="GO" id="GO:0004721">
    <property type="term" value="F:phosphoprotein phosphatase activity"/>
    <property type="evidence" value="ECO:0007669"/>
    <property type="project" value="TreeGrafter"/>
</dbReference>
<evidence type="ECO:0000256" key="7">
    <source>
        <dbReference type="ARBA" id="ARBA00023136"/>
    </source>
</evidence>
<dbReference type="GO" id="GO:0005886">
    <property type="term" value="C:plasma membrane"/>
    <property type="evidence" value="ECO:0007669"/>
    <property type="project" value="TreeGrafter"/>
</dbReference>
<dbReference type="CDD" id="cd00082">
    <property type="entry name" value="HisKA"/>
    <property type="match status" value="1"/>
</dbReference>
<keyword evidence="12" id="KW-1185">Reference proteome</keyword>
<dbReference type="CDD" id="cd00130">
    <property type="entry name" value="PAS"/>
    <property type="match status" value="1"/>
</dbReference>
<comment type="caution">
    <text evidence="11">The sequence shown here is derived from an EMBL/GenBank/DDBJ whole genome shotgun (WGS) entry which is preliminary data.</text>
</comment>
<dbReference type="PANTHER" id="PTHR45453">
    <property type="entry name" value="PHOSPHATE REGULON SENSOR PROTEIN PHOR"/>
    <property type="match status" value="1"/>
</dbReference>
<dbReference type="SMART" id="SM00065">
    <property type="entry name" value="GAF"/>
    <property type="match status" value="1"/>
</dbReference>
<dbReference type="AlphaFoldDB" id="A0A916U7R2"/>
<feature type="domain" description="PAS" evidence="9">
    <location>
        <begin position="192"/>
        <end position="238"/>
    </location>
</feature>
<dbReference type="InterPro" id="IPR004358">
    <property type="entry name" value="Sig_transdc_His_kin-like_C"/>
</dbReference>
<dbReference type="PROSITE" id="PS50113">
    <property type="entry name" value="PAC"/>
    <property type="match status" value="1"/>
</dbReference>
<dbReference type="InterPro" id="IPR003594">
    <property type="entry name" value="HATPase_dom"/>
</dbReference>
<proteinExistence type="predicted"/>
<comment type="catalytic activity">
    <reaction evidence="1">
        <text>ATP + protein L-histidine = ADP + protein N-phospho-L-histidine.</text>
        <dbReference type="EC" id="2.7.13.3"/>
    </reaction>
</comment>
<dbReference type="Pfam" id="PF01590">
    <property type="entry name" value="GAF"/>
    <property type="match status" value="1"/>
</dbReference>
<evidence type="ECO:0000256" key="2">
    <source>
        <dbReference type="ARBA" id="ARBA00012438"/>
    </source>
</evidence>
<dbReference type="InterPro" id="IPR050351">
    <property type="entry name" value="BphY/WalK/GraS-like"/>
</dbReference>
<sequence length="541" mass="60349">MENTFNQDIILSNEQQRLAALRRYKIFNTEAEKSFKNIARLVAEIFNVSISMISLVDDEEVSFQSNVGMETSIGPRGESFCSLTVLSPEVHVVENALVDPVVSRNPLVCGEFGLRFYAGAPLVTPDGFIIGTVCIVDTKPRVFSDHEKRILSGMAAVVMEQIELHLITLQNAERQQAVNDALSASIEKLASSEQHFQNILNTMAEGVGIIDATGKMTYANAMAQRILGLTHSEIKDRTFDDPRWQNLKIDGSALPDEEHPMAIMMRTRQPVFDYEIGVQPPDRERFYISINAAPIIDPETDMLVGGIGTFMDVTNRRRVLQQKDEFINVASHELKTPVTSLKASIQILQRMKDNPNPVIFDKMLSQAGKSLDKLNRLIVDLLNSNRISEGQLQLRKMRFNIGELVRDCCQHVRTAGTFDIVLEGDYDTIVEADEQQIDQVLVNFINNAMKYAPDSLEIKVVCERSAAALKVSVVDSGPGIPEKQIPHLFDRYYRADYSGFRFSGLGLGLYICAEIIKKHGGTIGVDSELGTGSAFWFTLPL</sequence>
<organism evidence="11 12">
    <name type="scientific">Pedobacter quisquiliarum</name>
    <dbReference type="NCBI Taxonomy" id="1834438"/>
    <lineage>
        <taxon>Bacteria</taxon>
        <taxon>Pseudomonadati</taxon>
        <taxon>Bacteroidota</taxon>
        <taxon>Sphingobacteriia</taxon>
        <taxon>Sphingobacteriales</taxon>
        <taxon>Sphingobacteriaceae</taxon>
        <taxon>Pedobacter</taxon>
    </lineage>
</organism>
<dbReference type="RefSeq" id="WP_188626166.1">
    <property type="nucleotide sequence ID" value="NZ_BMIL01000004.1"/>
</dbReference>
<dbReference type="InterPro" id="IPR000014">
    <property type="entry name" value="PAS"/>
</dbReference>
<dbReference type="EMBL" id="BMIL01000004">
    <property type="protein sequence ID" value="GGC61651.1"/>
    <property type="molecule type" value="Genomic_DNA"/>
</dbReference>
<dbReference type="SUPFAM" id="SSF55874">
    <property type="entry name" value="ATPase domain of HSP90 chaperone/DNA topoisomerase II/histidine kinase"/>
    <property type="match status" value="1"/>
</dbReference>
<dbReference type="GO" id="GO:0000155">
    <property type="term" value="F:phosphorelay sensor kinase activity"/>
    <property type="evidence" value="ECO:0007669"/>
    <property type="project" value="InterPro"/>
</dbReference>
<evidence type="ECO:0000313" key="11">
    <source>
        <dbReference type="EMBL" id="GGC61651.1"/>
    </source>
</evidence>
<dbReference type="InterPro" id="IPR035965">
    <property type="entry name" value="PAS-like_dom_sf"/>
</dbReference>
<dbReference type="SUPFAM" id="SSF55785">
    <property type="entry name" value="PYP-like sensor domain (PAS domain)"/>
    <property type="match status" value="1"/>
</dbReference>
<evidence type="ECO:0000256" key="1">
    <source>
        <dbReference type="ARBA" id="ARBA00000085"/>
    </source>
</evidence>
<keyword evidence="6" id="KW-0902">Two-component regulatory system</keyword>
<dbReference type="InterPro" id="IPR005467">
    <property type="entry name" value="His_kinase_dom"/>
</dbReference>
<dbReference type="SMART" id="SM00387">
    <property type="entry name" value="HATPase_c"/>
    <property type="match status" value="1"/>
</dbReference>
<dbReference type="Gene3D" id="3.30.450.20">
    <property type="entry name" value="PAS domain"/>
    <property type="match status" value="1"/>
</dbReference>
<dbReference type="CDD" id="cd00075">
    <property type="entry name" value="HATPase"/>
    <property type="match status" value="1"/>
</dbReference>
<name>A0A916U7R2_9SPHI</name>
<dbReference type="Gene3D" id="1.10.287.130">
    <property type="match status" value="1"/>
</dbReference>
<dbReference type="Gene3D" id="3.30.450.40">
    <property type="match status" value="1"/>
</dbReference>
<protein>
    <recommendedName>
        <fullName evidence="2">histidine kinase</fullName>
        <ecNumber evidence="2">2.7.13.3</ecNumber>
    </recommendedName>
</protein>
<dbReference type="FunFam" id="3.30.565.10:FF:000006">
    <property type="entry name" value="Sensor histidine kinase WalK"/>
    <property type="match status" value="1"/>
</dbReference>
<evidence type="ECO:0000256" key="5">
    <source>
        <dbReference type="ARBA" id="ARBA00022777"/>
    </source>
</evidence>
<keyword evidence="7" id="KW-0472">Membrane</keyword>
<dbReference type="InterPro" id="IPR036097">
    <property type="entry name" value="HisK_dim/P_sf"/>
</dbReference>
<dbReference type="GO" id="GO:0016036">
    <property type="term" value="P:cellular response to phosphate starvation"/>
    <property type="evidence" value="ECO:0007669"/>
    <property type="project" value="TreeGrafter"/>
</dbReference>
<evidence type="ECO:0000256" key="3">
    <source>
        <dbReference type="ARBA" id="ARBA00022553"/>
    </source>
</evidence>
<dbReference type="SMART" id="SM00388">
    <property type="entry name" value="HisKA"/>
    <property type="match status" value="1"/>
</dbReference>
<dbReference type="Pfam" id="PF02518">
    <property type="entry name" value="HATPase_c"/>
    <property type="match status" value="1"/>
</dbReference>
<dbReference type="InterPro" id="IPR003661">
    <property type="entry name" value="HisK_dim/P_dom"/>
</dbReference>
<dbReference type="Pfam" id="PF00512">
    <property type="entry name" value="HisKA"/>
    <property type="match status" value="1"/>
</dbReference>
<dbReference type="Pfam" id="PF00989">
    <property type="entry name" value="PAS"/>
    <property type="match status" value="1"/>
</dbReference>
<dbReference type="SMART" id="SM00091">
    <property type="entry name" value="PAS"/>
    <property type="match status" value="1"/>
</dbReference>
<dbReference type="InterPro" id="IPR003018">
    <property type="entry name" value="GAF"/>
</dbReference>
<evidence type="ECO:0000256" key="6">
    <source>
        <dbReference type="ARBA" id="ARBA00023012"/>
    </source>
</evidence>
<dbReference type="GO" id="GO:0006355">
    <property type="term" value="P:regulation of DNA-templated transcription"/>
    <property type="evidence" value="ECO:0007669"/>
    <property type="project" value="InterPro"/>
</dbReference>
<evidence type="ECO:0000259" key="10">
    <source>
        <dbReference type="PROSITE" id="PS50113"/>
    </source>
</evidence>